<dbReference type="InParanoid" id="A0A1D2VQ94"/>
<dbReference type="GeneID" id="30967933"/>
<organism evidence="1 2">
    <name type="scientific">Ascoidea rubescens DSM 1968</name>
    <dbReference type="NCBI Taxonomy" id="1344418"/>
    <lineage>
        <taxon>Eukaryota</taxon>
        <taxon>Fungi</taxon>
        <taxon>Dikarya</taxon>
        <taxon>Ascomycota</taxon>
        <taxon>Saccharomycotina</taxon>
        <taxon>Saccharomycetes</taxon>
        <taxon>Ascoideaceae</taxon>
        <taxon>Ascoidea</taxon>
    </lineage>
</organism>
<dbReference type="Proteomes" id="UP000095038">
    <property type="component" value="Unassembled WGS sequence"/>
</dbReference>
<reference evidence="2" key="1">
    <citation type="submission" date="2016-05" db="EMBL/GenBank/DDBJ databases">
        <title>Comparative genomics of biotechnologically important yeasts.</title>
        <authorList>
            <consortium name="DOE Joint Genome Institute"/>
            <person name="Riley R."/>
            <person name="Haridas S."/>
            <person name="Wolfe K.H."/>
            <person name="Lopes M.R."/>
            <person name="Hittinger C.T."/>
            <person name="Goker M."/>
            <person name="Salamov A."/>
            <person name="Wisecaver J."/>
            <person name="Long T.M."/>
            <person name="Aerts A.L."/>
            <person name="Barry K."/>
            <person name="Choi C."/>
            <person name="Clum A."/>
            <person name="Coughlan A.Y."/>
            <person name="Deshpande S."/>
            <person name="Douglass A.P."/>
            <person name="Hanson S.J."/>
            <person name="Klenk H.-P."/>
            <person name="Labutti K."/>
            <person name="Lapidus A."/>
            <person name="Lindquist E."/>
            <person name="Lipzen A."/>
            <person name="Meier-Kolthoff J.P."/>
            <person name="Ohm R.A."/>
            <person name="Otillar R.P."/>
            <person name="Pangilinan J."/>
            <person name="Peng Y."/>
            <person name="Rokas A."/>
            <person name="Rosa C.A."/>
            <person name="Scheuner C."/>
            <person name="Sibirny A.A."/>
            <person name="Slot J.C."/>
            <person name="Stielow J.B."/>
            <person name="Sun H."/>
            <person name="Kurtzman C.P."/>
            <person name="Blackwell M."/>
            <person name="Grigoriev I.V."/>
            <person name="Jeffries T.W."/>
        </authorList>
    </citation>
    <scope>NUCLEOTIDE SEQUENCE [LARGE SCALE GENOMIC DNA]</scope>
    <source>
        <strain evidence="2">DSM 1968</strain>
    </source>
</reference>
<name>A0A1D2VQ94_9ASCO</name>
<keyword evidence="2" id="KW-1185">Reference proteome</keyword>
<dbReference type="AlphaFoldDB" id="A0A1D2VQ94"/>
<dbReference type="RefSeq" id="XP_020050099.1">
    <property type="nucleotide sequence ID" value="XM_020194297.1"/>
</dbReference>
<protein>
    <submittedName>
        <fullName evidence="1">Uncharacterized protein</fullName>
    </submittedName>
</protein>
<proteinExistence type="predicted"/>
<sequence length="92" mass="10806">MDVLQIPQIIQLFETIQHNRAIRLKAFVPTAAELLQNVKSQTRWKQSHHRRHFTNDLAALISFEKFLAISSRSLLYPRLCSLIQLTQLHLCR</sequence>
<accession>A0A1D2VQ94</accession>
<gene>
    <name evidence="1" type="ORF">ASCRUDRAFT_78813</name>
</gene>
<evidence type="ECO:0000313" key="2">
    <source>
        <dbReference type="Proteomes" id="UP000095038"/>
    </source>
</evidence>
<evidence type="ECO:0000313" key="1">
    <source>
        <dbReference type="EMBL" id="ODV63792.1"/>
    </source>
</evidence>
<dbReference type="EMBL" id="KV454475">
    <property type="protein sequence ID" value="ODV63792.1"/>
    <property type="molecule type" value="Genomic_DNA"/>
</dbReference>